<feature type="region of interest" description="Disordered" evidence="1">
    <location>
        <begin position="344"/>
        <end position="473"/>
    </location>
</feature>
<proteinExistence type="predicted"/>
<accession>A0A7S0SG63</accession>
<name>A0A7S0SG63_9CHLO</name>
<protein>
    <submittedName>
        <fullName evidence="4">Uncharacterized protein</fullName>
    </submittedName>
</protein>
<feature type="region of interest" description="Disordered" evidence="1">
    <location>
        <begin position="578"/>
        <end position="599"/>
    </location>
</feature>
<keyword evidence="2" id="KW-0472">Membrane</keyword>
<keyword evidence="2" id="KW-1133">Transmembrane helix</keyword>
<evidence type="ECO:0000256" key="2">
    <source>
        <dbReference type="SAM" id="Phobius"/>
    </source>
</evidence>
<reference evidence="4" key="1">
    <citation type="submission" date="2021-01" db="EMBL/GenBank/DDBJ databases">
        <authorList>
            <person name="Corre E."/>
            <person name="Pelletier E."/>
            <person name="Niang G."/>
            <person name="Scheremetjew M."/>
            <person name="Finn R."/>
            <person name="Kale V."/>
            <person name="Holt S."/>
            <person name="Cochrane G."/>
            <person name="Meng A."/>
            <person name="Brown T."/>
            <person name="Cohen L."/>
        </authorList>
    </citation>
    <scope>NUCLEOTIDE SEQUENCE</scope>
    <source>
        <strain evidence="4">SL-175</strain>
    </source>
</reference>
<evidence type="ECO:0000256" key="3">
    <source>
        <dbReference type="SAM" id="SignalP"/>
    </source>
</evidence>
<dbReference type="EMBL" id="HBFC01014662">
    <property type="protein sequence ID" value="CAD8705937.1"/>
    <property type="molecule type" value="Transcribed_RNA"/>
</dbReference>
<sequence>MAARALRFALLAGVFMAAKGALELETDVPIVRIAASAAEADPANNVIAPIAGDRASCLAYVAGEEASLPASFDAERGIDTLSPGYYKRLARTLTHLKAMVAAYRLDAPAVLILDEQEHPVRHPRFEWTASLDTFVRDLPPGWQHVQLSVLALSDSFGVLVQDWEAQGRPSTLQISAQDRARPNTELWSYGAYLVSKTGLANTLLTYSNRHAEASGASSGSGSEAKTLKFDLSRASCVEADNCLLWEGVHGKGWFVATPPLLAAGAQVTYDEADAVQVEVAVSELIKENMYHVQRWWQVPDALLADAKLGALSLPTAAGLDEVMKAVGIKPVSVPVPAAHAWGASKSASDASSPSSSPSSQPPPVVAVTSAEKAVADGSRSSGAVGGKKHAGESLVASAAAKDTGAVSASQKSSGKKSARQSSPSGAKSHRVPSSAGDIAPPATEPSWEKIKRAGDEDESTMPPAEAAAAKAAGITHTQSAFEYGKDLWTQAWGAADQQGQPASSGSEDAGVAAVGGEVEIDQDEVANMLDQYKSEKQLADAHASSYIQKRSRASAALGAWRDRGDVQGRTRYPTAALGSALRGGSSSHESASSSASSPGGATHFGIVAGAVAALTASAVVAGVAALTHRRQADSERAALVGCRV</sequence>
<evidence type="ECO:0000313" key="4">
    <source>
        <dbReference type="EMBL" id="CAD8705937.1"/>
    </source>
</evidence>
<feature type="compositionally biased region" description="Low complexity" evidence="1">
    <location>
        <begin position="344"/>
        <end position="358"/>
    </location>
</feature>
<organism evidence="4">
    <name type="scientific">Mantoniella antarctica</name>
    <dbReference type="NCBI Taxonomy" id="81844"/>
    <lineage>
        <taxon>Eukaryota</taxon>
        <taxon>Viridiplantae</taxon>
        <taxon>Chlorophyta</taxon>
        <taxon>Mamiellophyceae</taxon>
        <taxon>Mamiellales</taxon>
        <taxon>Mamiellaceae</taxon>
        <taxon>Mantoniella</taxon>
    </lineage>
</organism>
<evidence type="ECO:0000256" key="1">
    <source>
        <dbReference type="SAM" id="MobiDB-lite"/>
    </source>
</evidence>
<dbReference type="AlphaFoldDB" id="A0A7S0SG63"/>
<gene>
    <name evidence="4" type="ORF">MANT1106_LOCUS8620</name>
</gene>
<feature type="signal peptide" evidence="3">
    <location>
        <begin position="1"/>
        <end position="20"/>
    </location>
</feature>
<keyword evidence="3" id="KW-0732">Signal</keyword>
<feature type="transmembrane region" description="Helical" evidence="2">
    <location>
        <begin position="604"/>
        <end position="626"/>
    </location>
</feature>
<keyword evidence="2" id="KW-0812">Transmembrane</keyword>
<feature type="chain" id="PRO_5030859919" evidence="3">
    <location>
        <begin position="21"/>
        <end position="644"/>
    </location>
</feature>